<name>A0A9P9YAT7_9MUSC</name>
<dbReference type="Proteomes" id="UP001059596">
    <property type="component" value="Unassembled WGS sequence"/>
</dbReference>
<dbReference type="AlphaFoldDB" id="A0A9P9YAT7"/>
<gene>
    <name evidence="2" type="ORF">M5D96_013670</name>
</gene>
<dbReference type="EMBL" id="JAMKOV010000123">
    <property type="protein sequence ID" value="KAI8033564.1"/>
    <property type="molecule type" value="Genomic_DNA"/>
</dbReference>
<evidence type="ECO:0000313" key="2">
    <source>
        <dbReference type="EMBL" id="KAI8033564.1"/>
    </source>
</evidence>
<feature type="region of interest" description="Disordered" evidence="1">
    <location>
        <begin position="1"/>
        <end position="32"/>
    </location>
</feature>
<sequence length="71" mass="7760">PTGKAKPSSRNAEGCQGQGEPECDDGSGDLRVPPAAAAAIKTKRRQRRRRRQRPPLSSALILQLQLSQQLR</sequence>
<evidence type="ECO:0000313" key="3">
    <source>
        <dbReference type="Proteomes" id="UP001059596"/>
    </source>
</evidence>
<comment type="caution">
    <text evidence="2">The sequence shown here is derived from an EMBL/GenBank/DDBJ whole genome shotgun (WGS) entry which is preliminary data.</text>
</comment>
<proteinExistence type="predicted"/>
<feature type="region of interest" description="Disordered" evidence="1">
    <location>
        <begin position="38"/>
        <end position="57"/>
    </location>
</feature>
<protein>
    <submittedName>
        <fullName evidence="2">Uncharacterized protein</fullName>
    </submittedName>
</protein>
<feature type="non-terminal residue" evidence="2">
    <location>
        <position position="71"/>
    </location>
</feature>
<reference evidence="2" key="1">
    <citation type="journal article" date="2023" name="Genome Biol. Evol.">
        <title>Long-read-based Genome Assembly of Drosophila gunungcola Reveals Fewer Chemosensory Genes in Flower-breeding Species.</title>
        <authorList>
            <person name="Negi A."/>
            <person name="Liao B.Y."/>
            <person name="Yeh S.D."/>
        </authorList>
    </citation>
    <scope>NUCLEOTIDE SEQUENCE</scope>
    <source>
        <strain evidence="2">Sukarami</strain>
    </source>
</reference>
<accession>A0A9P9YAT7</accession>
<feature type="compositionally biased region" description="Basic residues" evidence="1">
    <location>
        <begin position="41"/>
        <end position="53"/>
    </location>
</feature>
<keyword evidence="3" id="KW-1185">Reference proteome</keyword>
<organism evidence="2 3">
    <name type="scientific">Drosophila gunungcola</name>
    <name type="common">fruit fly</name>
    <dbReference type="NCBI Taxonomy" id="103775"/>
    <lineage>
        <taxon>Eukaryota</taxon>
        <taxon>Metazoa</taxon>
        <taxon>Ecdysozoa</taxon>
        <taxon>Arthropoda</taxon>
        <taxon>Hexapoda</taxon>
        <taxon>Insecta</taxon>
        <taxon>Pterygota</taxon>
        <taxon>Neoptera</taxon>
        <taxon>Endopterygota</taxon>
        <taxon>Diptera</taxon>
        <taxon>Brachycera</taxon>
        <taxon>Muscomorpha</taxon>
        <taxon>Ephydroidea</taxon>
        <taxon>Drosophilidae</taxon>
        <taxon>Drosophila</taxon>
        <taxon>Sophophora</taxon>
    </lineage>
</organism>
<evidence type="ECO:0000256" key="1">
    <source>
        <dbReference type="SAM" id="MobiDB-lite"/>
    </source>
</evidence>